<keyword evidence="1" id="KW-0812">Transmembrane</keyword>
<protein>
    <submittedName>
        <fullName evidence="2">Uncharacterized protein</fullName>
    </submittedName>
</protein>
<organism evidence="2 3">
    <name type="scientific">Bacillus phage SIOphi</name>
    <dbReference type="NCBI Taxonomy" id="1285382"/>
    <lineage>
        <taxon>Viruses</taxon>
        <taxon>Duplodnaviria</taxon>
        <taxon>Heunggongvirae</taxon>
        <taxon>Uroviricota</taxon>
        <taxon>Caudoviricetes</taxon>
        <taxon>Herelleviridae</taxon>
        <taxon>Bastillevirinae</taxon>
        <taxon>Siophivirus</taxon>
        <taxon>Siophivirus SIOphi</taxon>
    </lineage>
</organism>
<dbReference type="Proteomes" id="UP000258501">
    <property type="component" value="Segment"/>
</dbReference>
<evidence type="ECO:0000256" key="1">
    <source>
        <dbReference type="SAM" id="Phobius"/>
    </source>
</evidence>
<reference evidence="2 3" key="1">
    <citation type="submission" date="2013-02" db="EMBL/GenBank/DDBJ databases">
        <authorList>
            <person name="Lukaszewicz M."/>
            <person name="Biegalska A."/>
            <person name="Krasowska A."/>
        </authorList>
    </citation>
    <scope>NUCLEOTIDE SEQUENCE [LARGE SCALE GENOMIC DNA]</scope>
</reference>
<keyword evidence="1" id="KW-0472">Membrane</keyword>
<accession>R4JDU6</accession>
<sequence length="184" mass="19968">MINLTISPKELIPGVTYVNPTSTFVLGNKKEKVEDRVLFMAETLKEEVMCGEENQKIKKIKKLKKLLKVSLTVCGAGMQISPKVFAAGTTAVKAGGTAITPAVVMEFGLTLALITVSVGVALSMSLLALAGVYRMMRKREEATAWSTDIIKGLVQVLVSIPIVYLLFYLTQTVFKNLPVLSGLF</sequence>
<feature type="transmembrane region" description="Helical" evidence="1">
    <location>
        <begin position="107"/>
        <end position="132"/>
    </location>
</feature>
<evidence type="ECO:0000313" key="2">
    <source>
        <dbReference type="EMBL" id="AGK86932.1"/>
    </source>
</evidence>
<gene>
    <name evidence="2" type="ORF">SIOphi_00620</name>
</gene>
<name>R4JDU6_9CAUD</name>
<dbReference type="OrthoDB" id="15514at10239"/>
<feature type="transmembrane region" description="Helical" evidence="1">
    <location>
        <begin position="66"/>
        <end position="87"/>
    </location>
</feature>
<keyword evidence="1" id="KW-1133">Transmembrane helix</keyword>
<feature type="transmembrane region" description="Helical" evidence="1">
    <location>
        <begin position="153"/>
        <end position="174"/>
    </location>
</feature>
<keyword evidence="3" id="KW-1185">Reference proteome</keyword>
<proteinExistence type="predicted"/>
<dbReference type="EMBL" id="KC699836">
    <property type="protein sequence ID" value="AGK86932.1"/>
    <property type="molecule type" value="Genomic_DNA"/>
</dbReference>
<evidence type="ECO:0000313" key="3">
    <source>
        <dbReference type="Proteomes" id="UP000258501"/>
    </source>
</evidence>